<dbReference type="Gene3D" id="1.20.920.10">
    <property type="entry name" value="Bromodomain-like"/>
    <property type="match status" value="1"/>
</dbReference>
<dbReference type="PANTHER" id="PTHR22881:SF12">
    <property type="entry name" value="BROMODOMAIN-CONTAINING PROTEIN 7"/>
    <property type="match status" value="1"/>
</dbReference>
<dbReference type="GO" id="GO:0006357">
    <property type="term" value="P:regulation of transcription by RNA polymerase II"/>
    <property type="evidence" value="ECO:0007669"/>
    <property type="project" value="TreeGrafter"/>
</dbReference>
<dbReference type="Ensembl" id="ENSCCAT00000054787.1">
    <property type="protein sequence ID" value="ENSCCAP00000036999.1"/>
    <property type="gene ID" value="ENSCCAG00000036390.1"/>
</dbReference>
<evidence type="ECO:0000313" key="9">
    <source>
        <dbReference type="Ensembl" id="ENSCCAP00000036999.1"/>
    </source>
</evidence>
<keyword evidence="5" id="KW-0539">Nucleus</keyword>
<dbReference type="InterPro" id="IPR021900">
    <property type="entry name" value="DUF3512"/>
</dbReference>
<evidence type="ECO:0000256" key="7">
    <source>
        <dbReference type="SAM" id="MobiDB-lite"/>
    </source>
</evidence>
<dbReference type="Proteomes" id="UP000233040">
    <property type="component" value="Unassembled WGS sequence"/>
</dbReference>
<feature type="compositionally biased region" description="Basic and acidic residues" evidence="7">
    <location>
        <begin position="55"/>
        <end position="93"/>
    </location>
</feature>
<keyword evidence="3 6" id="KW-0103">Bromodomain</keyword>
<feature type="region of interest" description="Disordered" evidence="7">
    <location>
        <begin position="1"/>
        <end position="105"/>
    </location>
</feature>
<dbReference type="AlphaFoldDB" id="A0A2K5S9C7"/>
<evidence type="ECO:0000256" key="4">
    <source>
        <dbReference type="ARBA" id="ARBA00023163"/>
    </source>
</evidence>
<dbReference type="Pfam" id="PF12024">
    <property type="entry name" value="DUF3512"/>
    <property type="match status" value="2"/>
</dbReference>
<dbReference type="GeneTree" id="ENSGT00950000183170"/>
<keyword evidence="2" id="KW-0805">Transcription regulation</keyword>
<dbReference type="SMART" id="SM00297">
    <property type="entry name" value="BROMO"/>
    <property type="match status" value="1"/>
</dbReference>
<keyword evidence="10" id="KW-1185">Reference proteome</keyword>
<accession>A0A2K5S9C7</accession>
<reference evidence="9" key="1">
    <citation type="submission" date="2025-08" db="UniProtKB">
        <authorList>
            <consortium name="Ensembl"/>
        </authorList>
    </citation>
    <scope>IDENTIFICATION</scope>
</reference>
<dbReference type="PANTHER" id="PTHR22881">
    <property type="entry name" value="BROMODOMAIN CONTAINING PROTEIN"/>
    <property type="match status" value="1"/>
</dbReference>
<evidence type="ECO:0000256" key="1">
    <source>
        <dbReference type="ARBA" id="ARBA00004123"/>
    </source>
</evidence>
<dbReference type="STRING" id="9516.ENSCCAP00000036999"/>
<keyword evidence="4" id="KW-0804">Transcription</keyword>
<name>A0A2K5S9C7_CEBIM</name>
<feature type="compositionally biased region" description="Basic residues" evidence="7">
    <location>
        <begin position="42"/>
        <end position="54"/>
    </location>
</feature>
<evidence type="ECO:0000256" key="5">
    <source>
        <dbReference type="ARBA" id="ARBA00023242"/>
    </source>
</evidence>
<dbReference type="Pfam" id="PF00439">
    <property type="entry name" value="Bromodomain"/>
    <property type="match status" value="1"/>
</dbReference>
<dbReference type="PROSITE" id="PS50014">
    <property type="entry name" value="BROMODOMAIN_2"/>
    <property type="match status" value="1"/>
</dbReference>
<feature type="domain" description="Bromo" evidence="8">
    <location>
        <begin position="119"/>
        <end position="188"/>
    </location>
</feature>
<sequence length="546" mass="62448">MGKKHKKPIEVLENPLRLNKVTELSMGSSEHDSSLFQGKNDRNKHKDRKQKKRKKGEEQLPWEDKERKRKRVKEDKKKRDGDLVENEAEKDFQCHAPVRSSHKQTPLQEALNQLIRQLQTKDPSAFFSFPVTAFIASDYSMIIKHPMDFSTMKENVKNNDYQSIELKDSFKRMCTNTMMYNKPETIYYKAAKELLHSGMTILNQERIQSLKQSIDFMSDLQKLKSRKIEQVPCRLGRMEAAGQEREDSGDAEAQAFKNKDMLEDKFKSNNLEREQEPLDQIVKESGGKLTRQVVNSQCEFEIRKQDGTTTLGLLHPVDPIVEVLHLNYRPYSSYALRYDSTFANISKDDSDLIYSAYGEDSDLPSDFSILDLLDVLTKGGNSRTLQELEMSSPEDEGHTSTLGTAKEMEIIELEPAGRLDFNTQDRLTALKVVTNFGVPVEVFSSEEPKQLDETTKLLRELQDAQNEHFSTRPPPNMVCLLDPSYREMHLAEQQVTPSDIVSMYGFQKAMGISIPSPIMENNFLDLTEDLEEPKKMDVAESGPGGS</sequence>
<evidence type="ECO:0000256" key="3">
    <source>
        <dbReference type="ARBA" id="ARBA00023117"/>
    </source>
</evidence>
<evidence type="ECO:0000259" key="8">
    <source>
        <dbReference type="PROSITE" id="PS50014"/>
    </source>
</evidence>
<protein>
    <recommendedName>
        <fullName evidence="8">Bromo domain-containing protein</fullName>
    </recommendedName>
</protein>
<evidence type="ECO:0000256" key="6">
    <source>
        <dbReference type="PROSITE-ProRule" id="PRU00035"/>
    </source>
</evidence>
<evidence type="ECO:0000313" key="10">
    <source>
        <dbReference type="Proteomes" id="UP000233040"/>
    </source>
</evidence>
<dbReference type="InterPro" id="IPR051831">
    <property type="entry name" value="Bromodomain_contain_prot"/>
</dbReference>
<proteinExistence type="predicted"/>
<comment type="subcellular location">
    <subcellularLocation>
        <location evidence="1">Nucleus</location>
    </subcellularLocation>
</comment>
<evidence type="ECO:0000256" key="2">
    <source>
        <dbReference type="ARBA" id="ARBA00023015"/>
    </source>
</evidence>
<dbReference type="GO" id="GO:0005634">
    <property type="term" value="C:nucleus"/>
    <property type="evidence" value="ECO:0007669"/>
    <property type="project" value="UniProtKB-SubCell"/>
</dbReference>
<dbReference type="InterPro" id="IPR036427">
    <property type="entry name" value="Bromodomain-like_sf"/>
</dbReference>
<dbReference type="SUPFAM" id="SSF47370">
    <property type="entry name" value="Bromodomain"/>
    <property type="match status" value="1"/>
</dbReference>
<organism evidence="9 10">
    <name type="scientific">Cebus imitator</name>
    <name type="common">Panamanian white-faced capuchin</name>
    <name type="synonym">Cebus capucinus imitator</name>
    <dbReference type="NCBI Taxonomy" id="2715852"/>
    <lineage>
        <taxon>Eukaryota</taxon>
        <taxon>Metazoa</taxon>
        <taxon>Chordata</taxon>
        <taxon>Craniata</taxon>
        <taxon>Vertebrata</taxon>
        <taxon>Euteleostomi</taxon>
        <taxon>Mammalia</taxon>
        <taxon>Eutheria</taxon>
        <taxon>Euarchontoglires</taxon>
        <taxon>Primates</taxon>
        <taxon>Haplorrhini</taxon>
        <taxon>Platyrrhini</taxon>
        <taxon>Cebidae</taxon>
        <taxon>Cebinae</taxon>
        <taxon>Cebus</taxon>
    </lineage>
</organism>
<dbReference type="InterPro" id="IPR001487">
    <property type="entry name" value="Bromodomain"/>
</dbReference>
<reference evidence="9" key="2">
    <citation type="submission" date="2025-09" db="UniProtKB">
        <authorList>
            <consortium name="Ensembl"/>
        </authorList>
    </citation>
    <scope>IDENTIFICATION</scope>
</reference>